<accession>A0ABQ1BTZ2</accession>
<keyword evidence="2" id="KW-0472">Membrane</keyword>
<evidence type="ECO:0000313" key="3">
    <source>
        <dbReference type="EMBL" id="GFG67194.1"/>
    </source>
</evidence>
<dbReference type="Proteomes" id="UP000465306">
    <property type="component" value="Unassembled WGS sequence"/>
</dbReference>
<evidence type="ECO:0008006" key="5">
    <source>
        <dbReference type="Google" id="ProtNLM"/>
    </source>
</evidence>
<reference evidence="3 4" key="1">
    <citation type="journal article" date="2019" name="Emerg. Microbes Infect.">
        <title>Comprehensive subspecies identification of 175 nontuberculous mycobacteria species based on 7547 genomic profiles.</title>
        <authorList>
            <person name="Matsumoto Y."/>
            <person name="Kinjo T."/>
            <person name="Motooka D."/>
            <person name="Nabeya D."/>
            <person name="Jung N."/>
            <person name="Uechi K."/>
            <person name="Horii T."/>
            <person name="Iida T."/>
            <person name="Fujita J."/>
            <person name="Nakamura S."/>
        </authorList>
    </citation>
    <scope>NUCLEOTIDE SEQUENCE [LARGE SCALE GENOMIC DNA]</scope>
    <source>
        <strain evidence="3 4">JCM 13573</strain>
    </source>
</reference>
<organism evidence="3 4">
    <name type="scientific">Mycobacterium kubicae</name>
    <dbReference type="NCBI Taxonomy" id="120959"/>
    <lineage>
        <taxon>Bacteria</taxon>
        <taxon>Bacillati</taxon>
        <taxon>Actinomycetota</taxon>
        <taxon>Actinomycetes</taxon>
        <taxon>Mycobacteriales</taxon>
        <taxon>Mycobacteriaceae</taxon>
        <taxon>Mycobacterium</taxon>
        <taxon>Mycobacterium simiae complex</taxon>
    </lineage>
</organism>
<feature type="region of interest" description="Disordered" evidence="1">
    <location>
        <begin position="1"/>
        <end position="20"/>
    </location>
</feature>
<proteinExistence type="predicted"/>
<feature type="transmembrane region" description="Helical" evidence="2">
    <location>
        <begin position="35"/>
        <end position="56"/>
    </location>
</feature>
<sequence length="100" mass="10809">MGIFVRRRPRGYREDQSASWPGGRREITIVNKLRSGVLVTVTLLIGLVLGSGVAAADPPAAGDSCTVFHATTEDAHGRTMWCNPTMTGEHTLVWQYGGPE</sequence>
<evidence type="ECO:0000256" key="1">
    <source>
        <dbReference type="SAM" id="MobiDB-lite"/>
    </source>
</evidence>
<name>A0ABQ1BTZ2_9MYCO</name>
<gene>
    <name evidence="3" type="ORF">MKUB_46840</name>
</gene>
<evidence type="ECO:0000313" key="4">
    <source>
        <dbReference type="Proteomes" id="UP000465306"/>
    </source>
</evidence>
<comment type="caution">
    <text evidence="3">The sequence shown here is derived from an EMBL/GenBank/DDBJ whole genome shotgun (WGS) entry which is preliminary data.</text>
</comment>
<keyword evidence="2" id="KW-1133">Transmembrane helix</keyword>
<dbReference type="EMBL" id="BLKU01000005">
    <property type="protein sequence ID" value="GFG67194.1"/>
    <property type="molecule type" value="Genomic_DNA"/>
</dbReference>
<evidence type="ECO:0000256" key="2">
    <source>
        <dbReference type="SAM" id="Phobius"/>
    </source>
</evidence>
<feature type="compositionally biased region" description="Basic residues" evidence="1">
    <location>
        <begin position="1"/>
        <end position="10"/>
    </location>
</feature>
<keyword evidence="4" id="KW-1185">Reference proteome</keyword>
<protein>
    <recommendedName>
        <fullName evidence="5">Secreted protein</fullName>
    </recommendedName>
</protein>
<keyword evidence="2" id="KW-0812">Transmembrane</keyword>